<dbReference type="EMBL" id="MN988521">
    <property type="protein sequence ID" value="QIG71280.1"/>
    <property type="molecule type" value="Genomic_DNA"/>
</dbReference>
<sequence length="94" mass="10556">MTKTYETREISPGEPFQVDKAKFTFYKESGKYYTEGEGIAPLYAHYDNSREALIKINGGKMPGLSGPGNDFHLVIYPLNDESDIVPRLLLKPGE</sequence>
<reference evidence="1 2" key="1">
    <citation type="submission" date="2020-01" db="EMBL/GenBank/DDBJ databases">
        <title>Patterns of diversity and host range of bacteriophage communities associated with bean-nodulatin bacteria.</title>
        <authorList>
            <person name="Vann Cauwenberghe J."/>
            <person name="Santamaria R.I."/>
            <person name="Bustos P."/>
            <person name="Juarez S."/>
            <person name="Gonzalez V."/>
        </authorList>
    </citation>
    <scope>NUCLEOTIDE SEQUENCE [LARGE SCALE GENOMIC DNA]</scope>
</reference>
<keyword evidence="2" id="KW-1185">Reference proteome</keyword>
<organism evidence="1 2">
    <name type="scientific">Rhizobium phage RHph_TM30</name>
    <dbReference type="NCBI Taxonomy" id="2509764"/>
    <lineage>
        <taxon>Viruses</taxon>
        <taxon>Duplodnaviria</taxon>
        <taxon>Heunggongvirae</taxon>
        <taxon>Uroviricota</taxon>
        <taxon>Caudoviricetes</taxon>
        <taxon>Kleczkowskaviridae</taxon>
        <taxon>Cuauhnahuacvirus</taxon>
        <taxon>Cuauhnahuacvirus TM30</taxon>
    </lineage>
</organism>
<evidence type="ECO:0000313" key="2">
    <source>
        <dbReference type="Proteomes" id="UP000629603"/>
    </source>
</evidence>
<evidence type="ECO:0000313" key="1">
    <source>
        <dbReference type="EMBL" id="QIG71280.1"/>
    </source>
</evidence>
<accession>A0A7S5UUM1</accession>
<protein>
    <submittedName>
        <fullName evidence="1">Uncharacterized protein</fullName>
    </submittedName>
</protein>
<gene>
    <name evidence="1" type="ORF">EVB93_173</name>
</gene>
<dbReference type="Proteomes" id="UP000629603">
    <property type="component" value="Segment"/>
</dbReference>
<name>A0A7S5UUM1_9CAUD</name>
<proteinExistence type="predicted"/>